<sequence length="615" mass="72134">MKNAKKFQTPVLFCVFNRLETTRRVFAVIQKIQPQYLYIAADGPRTGKSGEQEKAAAVRKFIMDNIDWECDTKTLFRTENLGCNQAITSALNWFFEQEEQGIILEDDCLPALSFFPYCAELLDRYKDNARIYHIAGYTPVEKKSDYAYSYHFTGTPNVWGWATWRRAWRQYCADLSDLPQFSAQKKLNKIFSRVLPRMFFMYIFKHRMQTPDAGTWDYRWAYSVIKNEGFCLTPDKNLILNIGSGADATYNTGDFFNENSYEIKLPLQHPPVIAMDRDLTNKLATGSQHILRRQILKLWRKISRGNNLKKTAAFCKNFGFGVTTLLIFLRLFFYNRFLNLYDPFVKKYLRWKLNDVIAQYKNVSVPPSPSKDKPYPIWICWWQGEENMPEIVRSCYRSLREQAKGHPIHLLTKDNYTSYVSLPDYVVNKFEQGFISITHLSDIIRGCLMYEQGGLWVDATVFFTSPPPQITGSVFSLRCPKDRNFLNIRGTRWVTFFFYLDKGHLIAKMFRDLCLAYLQKYNIMLHYFLIDFFIDLICDTIPAAAVDISKIPISPALTHALVYKLSEEYNAAYFEELCRTTSYHKLEWRGRYEQYLNGKLTFYGYLNLRHFSSPT</sequence>
<evidence type="ECO:0000313" key="2">
    <source>
        <dbReference type="EMBL" id="GBR74727.1"/>
    </source>
</evidence>
<dbReference type="Gene3D" id="3.90.550.10">
    <property type="entry name" value="Spore Coat Polysaccharide Biosynthesis Protein SpsA, Chain A"/>
    <property type="match status" value="1"/>
</dbReference>
<keyword evidence="3" id="KW-1185">Reference proteome</keyword>
<dbReference type="InterPro" id="IPR029044">
    <property type="entry name" value="Nucleotide-diphossugar_trans"/>
</dbReference>
<evidence type="ECO:0000256" key="1">
    <source>
        <dbReference type="SAM" id="Phobius"/>
    </source>
</evidence>
<dbReference type="Pfam" id="PF05704">
    <property type="entry name" value="Caps_synth"/>
    <property type="match status" value="1"/>
</dbReference>
<feature type="transmembrane region" description="Helical" evidence="1">
    <location>
        <begin position="318"/>
        <end position="338"/>
    </location>
</feature>
<gene>
    <name evidence="2" type="ORF">NO1_1854</name>
</gene>
<dbReference type="Proteomes" id="UP000269352">
    <property type="component" value="Unassembled WGS sequence"/>
</dbReference>
<keyword evidence="1" id="KW-1133">Transmembrane helix</keyword>
<name>A0A388TDR8_TERA1</name>
<organism evidence="2 3">
    <name type="scientific">Termititenax aidoneus</name>
    <dbReference type="NCBI Taxonomy" id="2218524"/>
    <lineage>
        <taxon>Bacteria</taxon>
        <taxon>Bacillati</taxon>
        <taxon>Candidatus Margulisiibacteriota</taxon>
        <taxon>Candidatus Termititenacia</taxon>
        <taxon>Candidatus Termititenacales</taxon>
        <taxon>Candidatus Termititenacaceae</taxon>
        <taxon>Candidatus Termititenax</taxon>
    </lineage>
</organism>
<dbReference type="GO" id="GO:0016757">
    <property type="term" value="F:glycosyltransferase activity"/>
    <property type="evidence" value="ECO:0007669"/>
    <property type="project" value="InterPro"/>
</dbReference>
<dbReference type="InterPro" id="IPR008441">
    <property type="entry name" value="AfumC-like_glycosyl_Trfase"/>
</dbReference>
<keyword evidence="1" id="KW-0812">Transmembrane</keyword>
<dbReference type="EMBL" id="BGZN01000074">
    <property type="protein sequence ID" value="GBR74727.1"/>
    <property type="molecule type" value="Genomic_DNA"/>
</dbReference>
<keyword evidence="1" id="KW-0472">Membrane</keyword>
<dbReference type="AlphaFoldDB" id="A0A388TDR8"/>
<protein>
    <submittedName>
        <fullName evidence="2">Capsular polysaccharide synthesis protein</fullName>
    </submittedName>
</protein>
<accession>A0A388TDR8</accession>
<proteinExistence type="predicted"/>
<dbReference type="Gene3D" id="3.90.550.20">
    <property type="match status" value="1"/>
</dbReference>
<dbReference type="SUPFAM" id="SSF53448">
    <property type="entry name" value="Nucleotide-diphospho-sugar transferases"/>
    <property type="match status" value="2"/>
</dbReference>
<reference evidence="2 3" key="1">
    <citation type="journal article" date="2019" name="ISME J.">
        <title>Genome analyses of uncultured TG2/ZB3 bacteria in 'Margulisbacteria' specifically attached to ectosymbiotic spirochetes of protists in the termite gut.</title>
        <authorList>
            <person name="Utami Y.D."/>
            <person name="Kuwahara H."/>
            <person name="Igai K."/>
            <person name="Murakami T."/>
            <person name="Sugaya K."/>
            <person name="Morikawa T."/>
            <person name="Nagura Y."/>
            <person name="Yuki M."/>
            <person name="Deevong P."/>
            <person name="Inoue T."/>
            <person name="Kihara K."/>
            <person name="Lo N."/>
            <person name="Yamada A."/>
            <person name="Ohkuma M."/>
            <person name="Hongoh Y."/>
        </authorList>
    </citation>
    <scope>NUCLEOTIDE SEQUENCE [LARGE SCALE GENOMIC DNA]</scope>
    <source>
        <strain evidence="2">NkOx7-01</strain>
    </source>
</reference>
<evidence type="ECO:0000313" key="3">
    <source>
        <dbReference type="Proteomes" id="UP000269352"/>
    </source>
</evidence>
<comment type="caution">
    <text evidence="2">The sequence shown here is derived from an EMBL/GenBank/DDBJ whole genome shotgun (WGS) entry which is preliminary data.</text>
</comment>